<evidence type="ECO:0000313" key="14">
    <source>
        <dbReference type="Proteomes" id="UP000662088"/>
    </source>
</evidence>
<evidence type="ECO:0000256" key="6">
    <source>
        <dbReference type="ARBA" id="ARBA00022763"/>
    </source>
</evidence>
<dbReference type="RefSeq" id="WP_186835655.1">
    <property type="nucleotide sequence ID" value="NZ_JACOOQ010000032.1"/>
</dbReference>
<evidence type="ECO:0000256" key="3">
    <source>
        <dbReference type="ARBA" id="ARBA00008184"/>
    </source>
</evidence>
<gene>
    <name evidence="9" type="primary">ung</name>
    <name evidence="13" type="ORF">H8R92_12775</name>
</gene>
<evidence type="ECO:0000256" key="4">
    <source>
        <dbReference type="ARBA" id="ARBA00012030"/>
    </source>
</evidence>
<dbReference type="EMBL" id="JACOOQ010000032">
    <property type="protein sequence ID" value="MBC5641234.1"/>
    <property type="molecule type" value="Genomic_DNA"/>
</dbReference>
<evidence type="ECO:0000259" key="12">
    <source>
        <dbReference type="SMART" id="SM00986"/>
    </source>
</evidence>
<comment type="similarity">
    <text evidence="3 9 11">Belongs to the uracil-DNA glycosylase (UDG) superfamily. UNG family.</text>
</comment>
<evidence type="ECO:0000256" key="7">
    <source>
        <dbReference type="ARBA" id="ARBA00022801"/>
    </source>
</evidence>
<keyword evidence="7 9" id="KW-0378">Hydrolase</keyword>
<dbReference type="HAMAP" id="MF_00148">
    <property type="entry name" value="UDG"/>
    <property type="match status" value="1"/>
</dbReference>
<dbReference type="InterPro" id="IPR036895">
    <property type="entry name" value="Uracil-DNA_glycosylase-like_sf"/>
</dbReference>
<dbReference type="CDD" id="cd10027">
    <property type="entry name" value="UDG-F1-like"/>
    <property type="match status" value="1"/>
</dbReference>
<evidence type="ECO:0000256" key="8">
    <source>
        <dbReference type="ARBA" id="ARBA00023204"/>
    </source>
</evidence>
<dbReference type="SMART" id="SM00986">
    <property type="entry name" value="UDG"/>
    <property type="match status" value="1"/>
</dbReference>
<accession>A0A8I0A7W6</accession>
<comment type="function">
    <text evidence="2 9 11">Excises uracil residues from the DNA which can arise as a result of misincorporation of dUMP residues by DNA polymerase or due to deamination of cytosine.</text>
</comment>
<dbReference type="NCBIfam" id="NF003592">
    <property type="entry name" value="PRK05254.1-5"/>
    <property type="match status" value="1"/>
</dbReference>
<evidence type="ECO:0000256" key="1">
    <source>
        <dbReference type="ARBA" id="ARBA00001400"/>
    </source>
</evidence>
<sequence length="225" mass="25804">MTNVLAKDWYYLLKDEFKKDYFFNLRNFLNNEYKHHIIHPDKENIFNALNFTSYENIKVVILGQDPYHGMNQAHGLSFSVNPTVAIPPSLSNIYKELNNDLGCYIPNNGYLKKWADQGVLLLNTVLTVRDGAANSHKNKGWEQLTDKIIELINKKNDPVVFILWGNNAIQKKSLITNSKHLILTSTHPSPLSAFRGFFGSHPFSKANDFLISIGKKPIDWQIENI</sequence>
<dbReference type="NCBIfam" id="NF003591">
    <property type="entry name" value="PRK05254.1-4"/>
    <property type="match status" value="1"/>
</dbReference>
<dbReference type="InterPro" id="IPR018085">
    <property type="entry name" value="Ura-DNA_Glyclase_AS"/>
</dbReference>
<keyword evidence="6 9" id="KW-0227">DNA damage</keyword>
<evidence type="ECO:0000256" key="9">
    <source>
        <dbReference type="HAMAP-Rule" id="MF_00148"/>
    </source>
</evidence>
<evidence type="ECO:0000256" key="10">
    <source>
        <dbReference type="PROSITE-ProRule" id="PRU10072"/>
    </source>
</evidence>
<keyword evidence="14" id="KW-1185">Reference proteome</keyword>
<keyword evidence="13" id="KW-0326">Glycosidase</keyword>
<dbReference type="PROSITE" id="PS00130">
    <property type="entry name" value="U_DNA_GLYCOSYLASE"/>
    <property type="match status" value="1"/>
</dbReference>
<dbReference type="InterPro" id="IPR002043">
    <property type="entry name" value="UDG_fam1"/>
</dbReference>
<dbReference type="Proteomes" id="UP000662088">
    <property type="component" value="Unassembled WGS sequence"/>
</dbReference>
<evidence type="ECO:0000256" key="2">
    <source>
        <dbReference type="ARBA" id="ARBA00002631"/>
    </source>
</evidence>
<keyword evidence="8 9" id="KW-0234">DNA repair</keyword>
<feature type="active site" description="Proton acceptor" evidence="9 10">
    <location>
        <position position="65"/>
    </location>
</feature>
<dbReference type="Pfam" id="PF03167">
    <property type="entry name" value="UDG"/>
    <property type="match status" value="1"/>
</dbReference>
<protein>
    <recommendedName>
        <fullName evidence="5 9">Uracil-DNA glycosylase</fullName>
        <shortName evidence="9">UDG</shortName>
        <ecNumber evidence="4 9">3.2.2.27</ecNumber>
    </recommendedName>
</protein>
<comment type="subcellular location">
    <subcellularLocation>
        <location evidence="9">Cytoplasm</location>
    </subcellularLocation>
</comment>
<dbReference type="GO" id="GO:0004844">
    <property type="term" value="F:uracil DNA N-glycosylase activity"/>
    <property type="evidence" value="ECO:0007669"/>
    <property type="project" value="UniProtKB-UniRule"/>
</dbReference>
<comment type="catalytic activity">
    <reaction evidence="1 9 11">
        <text>Hydrolyzes single-stranded DNA or mismatched double-stranded DNA and polynucleotides, releasing free uracil.</text>
        <dbReference type="EC" id="3.2.2.27"/>
    </reaction>
</comment>
<dbReference type="PANTHER" id="PTHR11264">
    <property type="entry name" value="URACIL-DNA GLYCOSYLASE"/>
    <property type="match status" value="1"/>
</dbReference>
<organism evidence="13 14">
    <name type="scientific">Clostridium lentum</name>
    <dbReference type="NCBI Taxonomy" id="2763037"/>
    <lineage>
        <taxon>Bacteria</taxon>
        <taxon>Bacillati</taxon>
        <taxon>Bacillota</taxon>
        <taxon>Clostridia</taxon>
        <taxon>Eubacteriales</taxon>
        <taxon>Clostridiaceae</taxon>
        <taxon>Clostridium</taxon>
    </lineage>
</organism>
<comment type="caution">
    <text evidence="13">The sequence shown here is derived from an EMBL/GenBank/DDBJ whole genome shotgun (WGS) entry which is preliminary data.</text>
</comment>
<dbReference type="GO" id="GO:0097510">
    <property type="term" value="P:base-excision repair, AP site formation via deaminated base removal"/>
    <property type="evidence" value="ECO:0007669"/>
    <property type="project" value="TreeGrafter"/>
</dbReference>
<dbReference type="PANTHER" id="PTHR11264:SF0">
    <property type="entry name" value="URACIL-DNA GLYCOSYLASE"/>
    <property type="match status" value="1"/>
</dbReference>
<dbReference type="AlphaFoldDB" id="A0A8I0A7W6"/>
<name>A0A8I0A7W6_9CLOT</name>
<evidence type="ECO:0000256" key="5">
    <source>
        <dbReference type="ARBA" id="ARBA00018429"/>
    </source>
</evidence>
<dbReference type="NCBIfam" id="NF003588">
    <property type="entry name" value="PRK05254.1-1"/>
    <property type="match status" value="1"/>
</dbReference>
<evidence type="ECO:0000256" key="11">
    <source>
        <dbReference type="RuleBase" id="RU003780"/>
    </source>
</evidence>
<evidence type="ECO:0000313" key="13">
    <source>
        <dbReference type="EMBL" id="MBC5641234.1"/>
    </source>
</evidence>
<dbReference type="EC" id="3.2.2.27" evidence="4 9"/>
<dbReference type="GO" id="GO:0005737">
    <property type="term" value="C:cytoplasm"/>
    <property type="evidence" value="ECO:0007669"/>
    <property type="project" value="UniProtKB-SubCell"/>
</dbReference>
<dbReference type="NCBIfam" id="NF003589">
    <property type="entry name" value="PRK05254.1-2"/>
    <property type="match status" value="1"/>
</dbReference>
<keyword evidence="9" id="KW-0963">Cytoplasm</keyword>
<dbReference type="SMART" id="SM00987">
    <property type="entry name" value="UreE_C"/>
    <property type="match status" value="1"/>
</dbReference>
<dbReference type="InterPro" id="IPR005122">
    <property type="entry name" value="Uracil-DNA_glycosylase-like"/>
</dbReference>
<proteinExistence type="inferred from homology"/>
<feature type="domain" description="Uracil-DNA glycosylase-like" evidence="12">
    <location>
        <begin position="50"/>
        <end position="210"/>
    </location>
</feature>
<dbReference type="FunFam" id="3.40.470.10:FF:000001">
    <property type="entry name" value="Uracil-DNA glycosylase"/>
    <property type="match status" value="1"/>
</dbReference>
<reference evidence="13" key="1">
    <citation type="submission" date="2020-08" db="EMBL/GenBank/DDBJ databases">
        <title>Genome public.</title>
        <authorList>
            <person name="Liu C."/>
            <person name="Sun Q."/>
        </authorList>
    </citation>
    <scope>NUCLEOTIDE SEQUENCE</scope>
    <source>
        <strain evidence="13">NSJ-42</strain>
    </source>
</reference>
<dbReference type="SUPFAM" id="SSF52141">
    <property type="entry name" value="Uracil-DNA glycosylase-like"/>
    <property type="match status" value="1"/>
</dbReference>
<dbReference type="Gene3D" id="3.40.470.10">
    <property type="entry name" value="Uracil-DNA glycosylase-like domain"/>
    <property type="match status" value="1"/>
</dbReference>
<dbReference type="NCBIfam" id="TIGR00628">
    <property type="entry name" value="ung"/>
    <property type="match status" value="1"/>
</dbReference>